<keyword evidence="2" id="KW-1185">Reference proteome</keyword>
<sequence length="354" mass="40735">MMPNSDWLLDLQNRYNAISQDFKTVFYYETLEMPISLLGSILVVPKFSAVIFGAVNTEAIPLVANHATMANFTSLDDENFLKVARMIDFYSTKASKAIHENWVLWSRTREIVIQKEIDLNTEPMPEDFKLGISFKKVWNRHFTGRDHILQLMDSYLSLGSRQQELKVFVIYGPGGVGKTQLALEYARRQGPFFGSIFWIDGRRPDTVMASIGDYVDRILVHYRINGMTDNPRFKFSSEEKRFGRVVEAFFTWLAYDRNWSWLLLVDNLDDLEIFSLKDILPSKALGSVLITTRRSDLAICHEIWMWLMLPTLSGPAFCNSYEPSSYPLLPQWLSAALSTGRILKKQEATIRVSV</sequence>
<evidence type="ECO:0000313" key="1">
    <source>
        <dbReference type="EMBL" id="KAI3555057.1"/>
    </source>
</evidence>
<comment type="caution">
    <text evidence="1">The sequence shown here is derived from an EMBL/GenBank/DDBJ whole genome shotgun (WGS) entry which is preliminary data.</text>
</comment>
<reference evidence="1" key="1">
    <citation type="submission" date="2019-01" db="EMBL/GenBank/DDBJ databases">
        <title>Colletotrichum abscissum LGMF1257.</title>
        <authorList>
            <person name="Baroncelli R."/>
        </authorList>
    </citation>
    <scope>NUCLEOTIDE SEQUENCE</scope>
    <source>
        <strain evidence="1">Ca142</strain>
    </source>
</reference>
<gene>
    <name evidence="1" type="ORF">CABS02_04896</name>
</gene>
<accession>A0A9P9XKU8</accession>
<proteinExistence type="predicted"/>
<organism evidence="1 2">
    <name type="scientific">Colletotrichum abscissum</name>
    <dbReference type="NCBI Taxonomy" id="1671311"/>
    <lineage>
        <taxon>Eukaryota</taxon>
        <taxon>Fungi</taxon>
        <taxon>Dikarya</taxon>
        <taxon>Ascomycota</taxon>
        <taxon>Pezizomycotina</taxon>
        <taxon>Sordariomycetes</taxon>
        <taxon>Hypocreomycetidae</taxon>
        <taxon>Glomerellales</taxon>
        <taxon>Glomerellaceae</taxon>
        <taxon>Colletotrichum</taxon>
        <taxon>Colletotrichum acutatum species complex</taxon>
    </lineage>
</organism>
<protein>
    <submittedName>
        <fullName evidence="1">Pfs domain-containing protein</fullName>
    </submittedName>
</protein>
<dbReference type="AlphaFoldDB" id="A0A9P9XKU8"/>
<evidence type="ECO:0000313" key="2">
    <source>
        <dbReference type="Proteomes" id="UP001056436"/>
    </source>
</evidence>
<dbReference type="SUPFAM" id="SSF52540">
    <property type="entry name" value="P-loop containing nucleoside triphosphate hydrolases"/>
    <property type="match status" value="1"/>
</dbReference>
<dbReference type="EMBL" id="SDAQ01000020">
    <property type="protein sequence ID" value="KAI3555057.1"/>
    <property type="molecule type" value="Genomic_DNA"/>
</dbReference>
<name>A0A9P9XKU8_9PEZI</name>
<dbReference type="OrthoDB" id="7464126at2759"/>
<dbReference type="Proteomes" id="UP001056436">
    <property type="component" value="Unassembled WGS sequence"/>
</dbReference>
<dbReference type="InterPro" id="IPR027417">
    <property type="entry name" value="P-loop_NTPase"/>
</dbReference>
<dbReference type="Gene3D" id="3.40.50.300">
    <property type="entry name" value="P-loop containing nucleotide triphosphate hydrolases"/>
    <property type="match status" value="1"/>
</dbReference>